<feature type="transmembrane region" description="Helical" evidence="6">
    <location>
        <begin position="87"/>
        <end position="108"/>
    </location>
</feature>
<evidence type="ECO:0000313" key="8">
    <source>
        <dbReference type="Proteomes" id="UP000230750"/>
    </source>
</evidence>
<evidence type="ECO:0000256" key="3">
    <source>
        <dbReference type="ARBA" id="ARBA00022692"/>
    </source>
</evidence>
<dbReference type="OrthoDB" id="551896at2759"/>
<feature type="transmembrane region" description="Helical" evidence="6">
    <location>
        <begin position="158"/>
        <end position="176"/>
    </location>
</feature>
<dbReference type="InterPro" id="IPR042127">
    <property type="entry name" value="TMEM45"/>
</dbReference>
<evidence type="ECO:0000256" key="1">
    <source>
        <dbReference type="ARBA" id="ARBA00004141"/>
    </source>
</evidence>
<protein>
    <submittedName>
        <fullName evidence="7">Putative transmembrane protein</fullName>
    </submittedName>
</protein>
<feature type="transmembrane region" description="Helical" evidence="6">
    <location>
        <begin position="215"/>
        <end position="236"/>
    </location>
</feature>
<gene>
    <name evidence="7" type="ORF">BSL78_20050</name>
</gene>
<comment type="subcellular location">
    <subcellularLocation>
        <location evidence="1">Membrane</location>
        <topology evidence="1">Multi-pass membrane protein</topology>
    </subcellularLocation>
</comment>
<evidence type="ECO:0000313" key="7">
    <source>
        <dbReference type="EMBL" id="PIK43100.1"/>
    </source>
</evidence>
<keyword evidence="3 6" id="KW-0812">Transmembrane</keyword>
<feature type="transmembrane region" description="Helical" evidence="6">
    <location>
        <begin position="25"/>
        <end position="45"/>
    </location>
</feature>
<evidence type="ECO:0000256" key="2">
    <source>
        <dbReference type="ARBA" id="ARBA00006948"/>
    </source>
</evidence>
<keyword evidence="5 6" id="KW-0472">Membrane</keyword>
<dbReference type="GO" id="GO:0016020">
    <property type="term" value="C:membrane"/>
    <property type="evidence" value="ECO:0007669"/>
    <property type="project" value="UniProtKB-SubCell"/>
</dbReference>
<evidence type="ECO:0000256" key="4">
    <source>
        <dbReference type="ARBA" id="ARBA00022989"/>
    </source>
</evidence>
<comment type="similarity">
    <text evidence="2">Belongs to the TMEM45 family.</text>
</comment>
<comment type="caution">
    <text evidence="7">The sequence shown here is derived from an EMBL/GenBank/DDBJ whole genome shotgun (WGS) entry which is preliminary data.</text>
</comment>
<keyword evidence="8" id="KW-1185">Reference proteome</keyword>
<reference evidence="7 8" key="1">
    <citation type="journal article" date="2017" name="PLoS Biol.">
        <title>The sea cucumber genome provides insights into morphological evolution and visceral regeneration.</title>
        <authorList>
            <person name="Zhang X."/>
            <person name="Sun L."/>
            <person name="Yuan J."/>
            <person name="Sun Y."/>
            <person name="Gao Y."/>
            <person name="Zhang L."/>
            <person name="Li S."/>
            <person name="Dai H."/>
            <person name="Hamel J.F."/>
            <person name="Liu C."/>
            <person name="Yu Y."/>
            <person name="Liu S."/>
            <person name="Lin W."/>
            <person name="Guo K."/>
            <person name="Jin S."/>
            <person name="Xu P."/>
            <person name="Storey K.B."/>
            <person name="Huan P."/>
            <person name="Zhang T."/>
            <person name="Zhou Y."/>
            <person name="Zhang J."/>
            <person name="Lin C."/>
            <person name="Li X."/>
            <person name="Xing L."/>
            <person name="Huo D."/>
            <person name="Sun M."/>
            <person name="Wang L."/>
            <person name="Mercier A."/>
            <person name="Li F."/>
            <person name="Yang H."/>
            <person name="Xiang J."/>
        </authorList>
    </citation>
    <scope>NUCLEOTIDE SEQUENCE [LARGE SCALE GENOMIC DNA]</scope>
    <source>
        <strain evidence="7">Shaxun</strain>
        <tissue evidence="7">Muscle</tissue>
    </source>
</reference>
<dbReference type="PANTHER" id="PTHR16007:SF15">
    <property type="entry name" value="TRANSMEMBRANE PROTEIN 45B"/>
    <property type="match status" value="1"/>
</dbReference>
<dbReference type="Pfam" id="PF04819">
    <property type="entry name" value="DUF716"/>
    <property type="match status" value="1"/>
</dbReference>
<keyword evidence="4 6" id="KW-1133">Transmembrane helix</keyword>
<dbReference type="Proteomes" id="UP000230750">
    <property type="component" value="Unassembled WGS sequence"/>
</dbReference>
<dbReference type="InterPro" id="IPR006904">
    <property type="entry name" value="DUF716"/>
</dbReference>
<proteinExistence type="inferred from homology"/>
<dbReference type="EMBL" id="MRZV01000876">
    <property type="protein sequence ID" value="PIK43100.1"/>
    <property type="molecule type" value="Genomic_DNA"/>
</dbReference>
<evidence type="ECO:0000256" key="6">
    <source>
        <dbReference type="SAM" id="Phobius"/>
    </source>
</evidence>
<organism evidence="7 8">
    <name type="scientific">Stichopus japonicus</name>
    <name type="common">Sea cucumber</name>
    <dbReference type="NCBI Taxonomy" id="307972"/>
    <lineage>
        <taxon>Eukaryota</taxon>
        <taxon>Metazoa</taxon>
        <taxon>Echinodermata</taxon>
        <taxon>Eleutherozoa</taxon>
        <taxon>Echinozoa</taxon>
        <taxon>Holothuroidea</taxon>
        <taxon>Aspidochirotacea</taxon>
        <taxon>Aspidochirotida</taxon>
        <taxon>Stichopodidae</taxon>
        <taxon>Apostichopus</taxon>
    </lineage>
</organism>
<feature type="transmembrane region" description="Helical" evidence="6">
    <location>
        <begin position="256"/>
        <end position="277"/>
    </location>
</feature>
<dbReference type="AlphaFoldDB" id="A0A2G8K505"/>
<dbReference type="PANTHER" id="PTHR16007">
    <property type="entry name" value="EPIDIDYMAL MEMBRANE PROTEIN E9-RELATED"/>
    <property type="match status" value="1"/>
</dbReference>
<evidence type="ECO:0000256" key="5">
    <source>
        <dbReference type="ARBA" id="ARBA00023136"/>
    </source>
</evidence>
<feature type="transmembrane region" description="Helical" evidence="6">
    <location>
        <begin position="182"/>
        <end position="203"/>
    </location>
</feature>
<name>A0A2G8K505_STIJA</name>
<accession>A0A2G8K505</accession>
<sequence>MNLNVFRRDMPIGLDVQHGDEKRPIFYGHAATGSAFIIAAIFWMIRFSWNVKDHNDGDDDDDNDDVTNRKRHHGIVVFLRKVPFEGCYWITTGLFALLQIFSVPYFRLNIIDEDGEFSVDSLQGWQHVALGLPFAIHGGTRILAGTCYSSLKCWVEPTGIIACGLFSLISFLHGYARDPLDAHIHFILGSVTLSTVLFYTAEYFSHDSWNKKRWFFPKTFSMLLQGTWMFQAAFILDPQNGVTWDRDSFVNVMGTSTIFVGHIIIDMSILLFIYLLVKLAFKLAEHFSSIDYWKFSADERVKASTLRLLNYPQGTIPGPLTTS</sequence>